<name>A0A2U3MYY1_9GAMM</name>
<keyword evidence="1" id="KW-0812">Transmembrane</keyword>
<dbReference type="Pfam" id="PF10617">
    <property type="entry name" value="DUF2474"/>
    <property type="match status" value="1"/>
</dbReference>
<keyword evidence="3" id="KW-1185">Reference proteome</keyword>
<dbReference type="InParanoid" id="A0A2U3MYY1"/>
<evidence type="ECO:0000313" key="3">
    <source>
        <dbReference type="Proteomes" id="UP000245974"/>
    </source>
</evidence>
<evidence type="ECO:0000256" key="1">
    <source>
        <dbReference type="SAM" id="Phobius"/>
    </source>
</evidence>
<keyword evidence="1" id="KW-0472">Membrane</keyword>
<dbReference type="AlphaFoldDB" id="A0A2U3MYY1"/>
<accession>A0A2U3MYY1</accession>
<keyword evidence="1" id="KW-1133">Transmembrane helix</keyword>
<dbReference type="OrthoDB" id="6702594at2"/>
<evidence type="ECO:0008006" key="4">
    <source>
        <dbReference type="Google" id="ProtNLM"/>
    </source>
</evidence>
<evidence type="ECO:0000313" key="2">
    <source>
        <dbReference type="EMBL" id="SPL70646.1"/>
    </source>
</evidence>
<dbReference type="InterPro" id="IPR018895">
    <property type="entry name" value="DUF2474"/>
</dbReference>
<proteinExistence type="predicted"/>
<gene>
    <name evidence="2" type="ORF">KPC_1824</name>
</gene>
<dbReference type="RefSeq" id="WP_121974106.1">
    <property type="nucleotide sequence ID" value="NZ_OOGT01000072.1"/>
</dbReference>
<feature type="transmembrane region" description="Helical" evidence="1">
    <location>
        <begin position="6"/>
        <end position="31"/>
    </location>
</feature>
<dbReference type="Proteomes" id="UP000245974">
    <property type="component" value="Unassembled WGS sequence"/>
</dbReference>
<dbReference type="EMBL" id="OOGT01000072">
    <property type="protein sequence ID" value="SPL70646.1"/>
    <property type="molecule type" value="Genomic_DNA"/>
</dbReference>
<protein>
    <recommendedName>
        <fullName evidence="4">DUF2474 domain-containing protein</fullName>
    </recommendedName>
</protein>
<organism evidence="2 3">
    <name type="scientific">Acinetobacter stercoris</name>
    <dbReference type="NCBI Taxonomy" id="2126983"/>
    <lineage>
        <taxon>Bacteria</taxon>
        <taxon>Pseudomonadati</taxon>
        <taxon>Pseudomonadota</taxon>
        <taxon>Gammaproteobacteria</taxon>
        <taxon>Moraxellales</taxon>
        <taxon>Moraxellaceae</taxon>
        <taxon>Acinetobacter</taxon>
    </lineage>
</organism>
<reference evidence="3" key="1">
    <citation type="submission" date="2018-03" db="EMBL/GenBank/DDBJ databases">
        <authorList>
            <person name="Blom J."/>
        </authorList>
    </citation>
    <scope>NUCLEOTIDE SEQUENCE [LARGE SCALE GENOMIC DNA]</scope>
    <source>
        <strain evidence="3">KPC-SM-21</strain>
    </source>
</reference>
<sequence length="36" mass="4168">MKLSQTGWFIVLWLGGFFALAIIAGLFRLFIQFAYQ</sequence>